<name>A0A4U5MK35_STECR</name>
<accession>A0A4U5MK35</accession>
<protein>
    <submittedName>
        <fullName evidence="1">Uncharacterized protein</fullName>
    </submittedName>
</protein>
<dbReference type="EMBL" id="AZBU02000007">
    <property type="protein sequence ID" value="TKR69642.1"/>
    <property type="molecule type" value="Genomic_DNA"/>
</dbReference>
<sequence length="78" mass="9205">MCYMWFPQKKGFVRKLTDLPNSESSIEADWLLPVGSETKDCESLTFFPYFAVRNEDREKLHMDIACIADNWRPEISEQ</sequence>
<dbReference type="AlphaFoldDB" id="A0A4U5MK35"/>
<organism evidence="1 2">
    <name type="scientific">Steinernema carpocapsae</name>
    <name type="common">Entomopathogenic nematode</name>
    <dbReference type="NCBI Taxonomy" id="34508"/>
    <lineage>
        <taxon>Eukaryota</taxon>
        <taxon>Metazoa</taxon>
        <taxon>Ecdysozoa</taxon>
        <taxon>Nematoda</taxon>
        <taxon>Chromadorea</taxon>
        <taxon>Rhabditida</taxon>
        <taxon>Tylenchina</taxon>
        <taxon>Panagrolaimomorpha</taxon>
        <taxon>Strongyloidoidea</taxon>
        <taxon>Steinernematidae</taxon>
        <taxon>Steinernema</taxon>
    </lineage>
</organism>
<dbReference type="Proteomes" id="UP000298663">
    <property type="component" value="Unassembled WGS sequence"/>
</dbReference>
<evidence type="ECO:0000313" key="2">
    <source>
        <dbReference type="Proteomes" id="UP000298663"/>
    </source>
</evidence>
<comment type="caution">
    <text evidence="1">The sequence shown here is derived from an EMBL/GenBank/DDBJ whole genome shotgun (WGS) entry which is preliminary data.</text>
</comment>
<reference evidence="1 2" key="2">
    <citation type="journal article" date="2019" name="G3 (Bethesda)">
        <title>Hybrid Assembly of the Genome of the Entomopathogenic Nematode Steinernema carpocapsae Identifies the X-Chromosome.</title>
        <authorList>
            <person name="Serra L."/>
            <person name="Macchietto M."/>
            <person name="Macias-Munoz A."/>
            <person name="McGill C.J."/>
            <person name="Rodriguez I.M."/>
            <person name="Rodriguez B."/>
            <person name="Murad R."/>
            <person name="Mortazavi A."/>
        </authorList>
    </citation>
    <scope>NUCLEOTIDE SEQUENCE [LARGE SCALE GENOMIC DNA]</scope>
    <source>
        <strain evidence="1 2">ALL</strain>
    </source>
</reference>
<proteinExistence type="predicted"/>
<evidence type="ECO:0000313" key="1">
    <source>
        <dbReference type="EMBL" id="TKR69642.1"/>
    </source>
</evidence>
<gene>
    <name evidence="1" type="ORF">L596_021778</name>
</gene>
<reference evidence="1 2" key="1">
    <citation type="journal article" date="2015" name="Genome Biol.">
        <title>Comparative genomics of Steinernema reveals deeply conserved gene regulatory networks.</title>
        <authorList>
            <person name="Dillman A.R."/>
            <person name="Macchietto M."/>
            <person name="Porter C.F."/>
            <person name="Rogers A."/>
            <person name="Williams B."/>
            <person name="Antoshechkin I."/>
            <person name="Lee M.M."/>
            <person name="Goodwin Z."/>
            <person name="Lu X."/>
            <person name="Lewis E.E."/>
            <person name="Goodrich-Blair H."/>
            <person name="Stock S.P."/>
            <person name="Adams B.J."/>
            <person name="Sternberg P.W."/>
            <person name="Mortazavi A."/>
        </authorList>
    </citation>
    <scope>NUCLEOTIDE SEQUENCE [LARGE SCALE GENOMIC DNA]</scope>
    <source>
        <strain evidence="1 2">ALL</strain>
    </source>
</reference>
<keyword evidence="2" id="KW-1185">Reference proteome</keyword>